<protein>
    <recommendedName>
        <fullName evidence="3">Alkylmercury lyase</fullName>
    </recommendedName>
</protein>
<evidence type="ECO:0000313" key="2">
    <source>
        <dbReference type="Proteomes" id="UP001500393"/>
    </source>
</evidence>
<evidence type="ECO:0008006" key="3">
    <source>
        <dbReference type="Google" id="ProtNLM"/>
    </source>
</evidence>
<comment type="caution">
    <text evidence="1">The sequence shown here is derived from an EMBL/GenBank/DDBJ whole genome shotgun (WGS) entry which is preliminary data.</text>
</comment>
<dbReference type="Proteomes" id="UP001500393">
    <property type="component" value="Unassembled WGS sequence"/>
</dbReference>
<evidence type="ECO:0000313" key="1">
    <source>
        <dbReference type="EMBL" id="GAA1580615.1"/>
    </source>
</evidence>
<gene>
    <name evidence="1" type="ORF">GCM10009789_38100</name>
</gene>
<proteinExistence type="predicted"/>
<dbReference type="EMBL" id="BAAAOS010000020">
    <property type="protein sequence ID" value="GAA1580615.1"/>
    <property type="molecule type" value="Genomic_DNA"/>
</dbReference>
<reference evidence="2" key="1">
    <citation type="journal article" date="2019" name="Int. J. Syst. Evol. Microbiol.">
        <title>The Global Catalogue of Microorganisms (GCM) 10K type strain sequencing project: providing services to taxonomists for standard genome sequencing and annotation.</title>
        <authorList>
            <consortium name="The Broad Institute Genomics Platform"/>
            <consortium name="The Broad Institute Genome Sequencing Center for Infectious Disease"/>
            <person name="Wu L."/>
            <person name="Ma J."/>
        </authorList>
    </citation>
    <scope>NUCLEOTIDE SEQUENCE [LARGE SCALE GENOMIC DNA]</scope>
    <source>
        <strain evidence="2">JCM 14969</strain>
    </source>
</reference>
<sequence>MKLDLQVLHVPDCPNLAPMLERLHTATDLPVTTREISTDTEAAAAGMAGSPTLLINGVDPFSAPDHCDCTVSCRLYRDDQGRIVPAPSTEQLRAAITAATTPVDVPAADTEAARCGAQGARG</sequence>
<accession>A0ABP4PL56</accession>
<organism evidence="1 2">
    <name type="scientific">Kribbella sancticallisti</name>
    <dbReference type="NCBI Taxonomy" id="460087"/>
    <lineage>
        <taxon>Bacteria</taxon>
        <taxon>Bacillati</taxon>
        <taxon>Actinomycetota</taxon>
        <taxon>Actinomycetes</taxon>
        <taxon>Propionibacteriales</taxon>
        <taxon>Kribbellaceae</taxon>
        <taxon>Kribbella</taxon>
    </lineage>
</organism>
<name>A0ABP4PL56_9ACTN</name>
<keyword evidence="2" id="KW-1185">Reference proteome</keyword>
<dbReference type="RefSeq" id="WP_344215638.1">
    <property type="nucleotide sequence ID" value="NZ_BAAAOS010000020.1"/>
</dbReference>